<organism evidence="3 4">
    <name type="scientific">Weissella confusa</name>
    <name type="common">Lactobacillus confusus</name>
    <dbReference type="NCBI Taxonomy" id="1583"/>
    <lineage>
        <taxon>Bacteria</taxon>
        <taxon>Bacillati</taxon>
        <taxon>Bacillota</taxon>
        <taxon>Bacilli</taxon>
        <taxon>Lactobacillales</taxon>
        <taxon>Lactobacillaceae</taxon>
        <taxon>Weissella</taxon>
    </lineage>
</organism>
<name>A0A0R2F0I2_WEICO</name>
<dbReference type="AlphaFoldDB" id="A0A0R2F0I2"/>
<evidence type="ECO:0000313" key="4">
    <source>
        <dbReference type="Proteomes" id="UP000728106"/>
    </source>
</evidence>
<dbReference type="Proteomes" id="UP000728106">
    <property type="component" value="Unassembled WGS sequence"/>
</dbReference>
<dbReference type="EMBL" id="JAAOCX010000010">
    <property type="protein sequence ID" value="MBJ7633093.1"/>
    <property type="molecule type" value="Genomic_DNA"/>
</dbReference>
<dbReference type="EMBL" id="JAAOCP010000005">
    <property type="protein sequence ID" value="MBJ7638863.1"/>
    <property type="molecule type" value="Genomic_DNA"/>
</dbReference>
<reference evidence="3" key="1">
    <citation type="submission" date="2020-02" db="EMBL/GenBank/DDBJ databases">
        <authorList>
            <person name="Fontana A."/>
            <person name="Patrone V."/>
            <person name="Morelli L."/>
        </authorList>
    </citation>
    <scope>NUCLEOTIDE SEQUENCE</scope>
    <source>
        <strain evidence="2">CCUG 30943</strain>
        <strain evidence="3">CCUG 43002</strain>
    </source>
</reference>
<dbReference type="EMBL" id="JACSZT010000005">
    <property type="protein sequence ID" value="MBC6498611.1"/>
    <property type="molecule type" value="Genomic_DNA"/>
</dbReference>
<keyword evidence="4" id="KW-1185">Reference proteome</keyword>
<evidence type="ECO:0000313" key="2">
    <source>
        <dbReference type="EMBL" id="MBJ7633093.1"/>
    </source>
</evidence>
<sequence>MVQALNTKIDLEGNANAMMSPVNIKQGRMFYGDRGMEFRANAGGGYVQIPWDNVESVSMEIFLNFYYRGFFVKTTAGQEFEFVGAKAKQAVEIFRSHLKPEQIRRRKGVLERKK</sequence>
<dbReference type="STRING" id="1583.IV69_GL000351"/>
<gene>
    <name evidence="1" type="ORF">H7R52_07940</name>
    <name evidence="3" type="ORF">HAU20_05590</name>
    <name evidence="2" type="ORF">HAU43_08345</name>
</gene>
<dbReference type="Proteomes" id="UP000650485">
    <property type="component" value="Unassembled WGS sequence"/>
</dbReference>
<reference evidence="1" key="2">
    <citation type="submission" date="2020-08" db="EMBL/GenBank/DDBJ databases">
        <title>Complete genome sequence of Weissella confusa strain FS54 provides insights into metabolic potential.</title>
        <authorList>
            <person name="Fhoula I."/>
            <person name="Najjari A."/>
            <person name="Lekired A."/>
            <person name="Bessrour-Aouam N."/>
            <person name="Jaballah S."/>
            <person name="Klibi N."/>
            <person name="Ouzari H.-I."/>
        </authorList>
    </citation>
    <scope>NUCLEOTIDE SEQUENCE</scope>
    <source>
        <strain evidence="1">FS54</strain>
    </source>
</reference>
<evidence type="ECO:0000313" key="3">
    <source>
        <dbReference type="EMBL" id="MBJ7638863.1"/>
    </source>
</evidence>
<accession>A0A0R2F0I2</accession>
<dbReference type="Proteomes" id="UP000808038">
    <property type="component" value="Unassembled WGS sequence"/>
</dbReference>
<reference evidence="3 4" key="3">
    <citation type="journal article" date="2021" name="Int. J. Food Microbiol.">
        <title>Safety demonstration of a microbial species for use in the food chain: Weissella confusa.</title>
        <authorList>
            <person name="Bourdichon F."/>
            <person name="Patrone V."/>
            <person name="Fontana A."/>
            <person name="Milani G."/>
            <person name="Morelli L."/>
        </authorList>
    </citation>
    <scope>NUCLEOTIDE SEQUENCE [LARGE SCALE GENOMIC DNA]</scope>
    <source>
        <strain evidence="2">CCUG 30943</strain>
        <strain evidence="3 4">CCUG 43002</strain>
    </source>
</reference>
<dbReference type="InterPro" id="IPR010360">
    <property type="entry name" value="DUF956"/>
</dbReference>
<dbReference type="OrthoDB" id="1646215at2"/>
<dbReference type="Pfam" id="PF06115">
    <property type="entry name" value="DUF956"/>
    <property type="match status" value="1"/>
</dbReference>
<comment type="caution">
    <text evidence="3">The sequence shown here is derived from an EMBL/GenBank/DDBJ whole genome shotgun (WGS) entry which is preliminary data.</text>
</comment>
<protein>
    <submittedName>
        <fullName evidence="3">DUF956 family protein</fullName>
    </submittedName>
</protein>
<evidence type="ECO:0000313" key="1">
    <source>
        <dbReference type="EMBL" id="MBC6498611.1"/>
    </source>
</evidence>
<proteinExistence type="predicted"/>
<dbReference type="RefSeq" id="WP_003610196.1">
    <property type="nucleotide sequence ID" value="NZ_ALXH01000098.1"/>
</dbReference>